<evidence type="ECO:0000256" key="9">
    <source>
        <dbReference type="ARBA" id="ARBA00022833"/>
    </source>
</evidence>
<dbReference type="InterPro" id="IPR002933">
    <property type="entry name" value="Peptidase_M20"/>
</dbReference>
<evidence type="ECO:0000256" key="3">
    <source>
        <dbReference type="ARBA" id="ARBA00006247"/>
    </source>
</evidence>
<dbReference type="PROSITE" id="PS00758">
    <property type="entry name" value="ARGE_DAPE_CPG2_1"/>
    <property type="match status" value="1"/>
</dbReference>
<dbReference type="NCBIfam" id="TIGR01880">
    <property type="entry name" value="Ac-peptdase-euk"/>
    <property type="match status" value="1"/>
</dbReference>
<dbReference type="Gene3D" id="3.30.710.10">
    <property type="entry name" value="Potassium Channel Kv1.1, Chain A"/>
    <property type="match status" value="1"/>
</dbReference>
<keyword evidence="12" id="KW-1133">Transmembrane helix</keyword>
<dbReference type="Gene3D" id="2.20.25.240">
    <property type="match status" value="1"/>
</dbReference>
<feature type="compositionally biased region" description="Acidic residues" evidence="11">
    <location>
        <begin position="188"/>
        <end position="199"/>
    </location>
</feature>
<dbReference type="EC" id="3.5.1.14" evidence="4"/>
<accession>A0ABM3LKG3</accession>
<dbReference type="PROSITE" id="PS00759">
    <property type="entry name" value="ARGE_DAPE_CPG2_2"/>
    <property type="match status" value="1"/>
</dbReference>
<evidence type="ECO:0000256" key="2">
    <source>
        <dbReference type="ARBA" id="ARBA00004496"/>
    </source>
</evidence>
<dbReference type="SUPFAM" id="SSF55031">
    <property type="entry name" value="Bacterial exopeptidase dimerisation domain"/>
    <property type="match status" value="1"/>
</dbReference>
<dbReference type="InterPro" id="IPR007588">
    <property type="entry name" value="Znf_FLYWCH"/>
</dbReference>
<dbReference type="InterPro" id="IPR001261">
    <property type="entry name" value="ArgE/DapE_CS"/>
</dbReference>
<dbReference type="Gene3D" id="3.40.630.10">
    <property type="entry name" value="Zn peptidases"/>
    <property type="match status" value="1"/>
</dbReference>
<comment type="cofactor">
    <cofactor evidence="1">
        <name>Zn(2+)</name>
        <dbReference type="ChEBI" id="CHEBI:29105"/>
    </cofactor>
</comment>
<dbReference type="Proteomes" id="UP001652582">
    <property type="component" value="Chromosome 9"/>
</dbReference>
<comment type="subcellular location">
    <subcellularLocation>
        <location evidence="2">Cytoplasm</location>
    </subcellularLocation>
</comment>
<dbReference type="Pfam" id="PF04500">
    <property type="entry name" value="FLYWCH"/>
    <property type="match status" value="1"/>
</dbReference>
<dbReference type="GeneID" id="112045160"/>
<keyword evidence="14" id="KW-1185">Reference proteome</keyword>
<name>A0ABM3LKG3_BICAN</name>
<dbReference type="PANTHER" id="PTHR45892">
    <property type="entry name" value="AMINOACYLASE-1"/>
    <property type="match status" value="1"/>
</dbReference>
<dbReference type="InterPro" id="IPR011650">
    <property type="entry name" value="Peptidase_M20_dimer"/>
</dbReference>
<gene>
    <name evidence="15" type="primary">LOC112045160</name>
</gene>
<evidence type="ECO:0000256" key="10">
    <source>
        <dbReference type="ARBA" id="ARBA00029656"/>
    </source>
</evidence>
<keyword evidence="9" id="KW-0862">Zinc</keyword>
<dbReference type="CDD" id="cd18315">
    <property type="entry name" value="BTB_POZ_BAB-like"/>
    <property type="match status" value="1"/>
</dbReference>
<dbReference type="SUPFAM" id="SSF53187">
    <property type="entry name" value="Zn-dependent exopeptidases"/>
    <property type="match status" value="1"/>
</dbReference>
<dbReference type="InterPro" id="IPR011333">
    <property type="entry name" value="SKP1/BTB/POZ_sf"/>
</dbReference>
<keyword evidence="6" id="KW-0479">Metal-binding</keyword>
<evidence type="ECO:0000256" key="1">
    <source>
        <dbReference type="ARBA" id="ARBA00001947"/>
    </source>
</evidence>
<sequence length="773" mass="86611">MAQSQFALSWESYKSNVCSGFSSFQQNGELVDMTLAADGHLVKVHQVLIALASPYLKQLIVSVPTQHPVIFLNNVSHPTLSLILEYIYTGEVRVAAENLSAFMDAAKSLHIRGLENITDSGSSTTRTETSMNQSNMDTTRSFKKIEQILPPNAKKIFVNVSADSGMVAVEQANVDDSMHDYSDRMDDTEHDFDYDDDDDNKTVDTPSKTDHETKTAANVGAQEKLDKMNLQFTVSIRGALQIILNRYIYNLHSSQSTGVRRWRCIDYRNRKCLAFVTTQGNVVLNRANPHNHSFHDKKIIDKIEKNAVYSAIDDVKDLENVKTHTKKGSDSSDFVSLVIIMLLYYFLLILPCAICGVLPEKYIQVQGYKCDPAVKKLQEYIRIDTSKQENVDLSVQFWRREAAKLGLPFKVYRPGRLPVCITTLEGNKPDLPSILLNSHSDVVPVDAELWTYPPFSGHIDDNGILFGRGTQDTKGVSIQYMEAIRRLIEKNVTLDRTVHVMVVPDEETGSFDGLIPFLKTDDFKSLNIGFALDEGITSTDDTMFGTYVDKRPWQMQFNLQGASGHGSSIQKQTVMEQVQTLINMAMEYRNQQLVIMSANSPIDYGSYSTLNMNMLNSGIANNVIPSKASAVMDIRLSVDQNISDFEALIDSWLAKLGNKTTIKFIRRVEKSAATVVDESNTYWVALRDTVKGLGFKIVPAVCPATSDMLLLREIGIPAIGFSSRTNMVSRMHDVDEYIPVDNFLRGIDIYEAIIKRLANLPDGNENTDNCFPK</sequence>
<comment type="similarity">
    <text evidence="3">Belongs to the peptidase M20A family.</text>
</comment>
<feature type="domain" description="BTB" evidence="13">
    <location>
        <begin position="31"/>
        <end position="96"/>
    </location>
</feature>
<dbReference type="InterPro" id="IPR036264">
    <property type="entry name" value="Bact_exopeptidase_dim_dom"/>
</dbReference>
<keyword evidence="12" id="KW-0812">Transmembrane</keyword>
<dbReference type="Gene3D" id="1.10.150.900">
    <property type="match status" value="1"/>
</dbReference>
<evidence type="ECO:0000259" key="13">
    <source>
        <dbReference type="PROSITE" id="PS50097"/>
    </source>
</evidence>
<keyword evidence="5" id="KW-0963">Cytoplasm</keyword>
<feature type="compositionally biased region" description="Basic and acidic residues" evidence="11">
    <location>
        <begin position="178"/>
        <end position="187"/>
    </location>
</feature>
<dbReference type="RefSeq" id="XP_052739562.1">
    <property type="nucleotide sequence ID" value="XM_052883602.1"/>
</dbReference>
<dbReference type="Pfam" id="PF01546">
    <property type="entry name" value="Peptidase_M20"/>
    <property type="match status" value="1"/>
</dbReference>
<dbReference type="Pfam" id="PF00651">
    <property type="entry name" value="BTB"/>
    <property type="match status" value="1"/>
</dbReference>
<evidence type="ECO:0000256" key="4">
    <source>
        <dbReference type="ARBA" id="ARBA00011913"/>
    </source>
</evidence>
<organism evidence="14 15">
    <name type="scientific">Bicyclus anynana</name>
    <name type="common">Squinting bush brown butterfly</name>
    <dbReference type="NCBI Taxonomy" id="110368"/>
    <lineage>
        <taxon>Eukaryota</taxon>
        <taxon>Metazoa</taxon>
        <taxon>Ecdysozoa</taxon>
        <taxon>Arthropoda</taxon>
        <taxon>Hexapoda</taxon>
        <taxon>Insecta</taxon>
        <taxon>Pterygota</taxon>
        <taxon>Neoptera</taxon>
        <taxon>Endopterygota</taxon>
        <taxon>Lepidoptera</taxon>
        <taxon>Glossata</taxon>
        <taxon>Ditrysia</taxon>
        <taxon>Papilionoidea</taxon>
        <taxon>Nymphalidae</taxon>
        <taxon>Satyrinae</taxon>
        <taxon>Satyrini</taxon>
        <taxon>Mycalesina</taxon>
        <taxon>Bicyclus</taxon>
    </lineage>
</organism>
<dbReference type="Gene3D" id="3.30.70.360">
    <property type="match status" value="1"/>
</dbReference>
<evidence type="ECO:0000256" key="7">
    <source>
        <dbReference type="ARBA" id="ARBA00022771"/>
    </source>
</evidence>
<keyword evidence="7" id="KW-0863">Zinc-finger</keyword>
<evidence type="ECO:0000256" key="8">
    <source>
        <dbReference type="ARBA" id="ARBA00022801"/>
    </source>
</evidence>
<dbReference type="SUPFAM" id="SSF54695">
    <property type="entry name" value="POZ domain"/>
    <property type="match status" value="1"/>
</dbReference>
<evidence type="ECO:0000313" key="14">
    <source>
        <dbReference type="Proteomes" id="UP001652582"/>
    </source>
</evidence>
<keyword evidence="8" id="KW-0378">Hydrolase</keyword>
<dbReference type="PROSITE" id="PS50097">
    <property type="entry name" value="BTB"/>
    <property type="match status" value="1"/>
</dbReference>
<evidence type="ECO:0000256" key="12">
    <source>
        <dbReference type="SAM" id="Phobius"/>
    </source>
</evidence>
<feature type="transmembrane region" description="Helical" evidence="12">
    <location>
        <begin position="334"/>
        <end position="358"/>
    </location>
</feature>
<dbReference type="InterPro" id="IPR052083">
    <property type="entry name" value="Aminoacylase-1_M20A"/>
</dbReference>
<dbReference type="PANTHER" id="PTHR45892:SF1">
    <property type="entry name" value="AMINOACYLASE-1"/>
    <property type="match status" value="1"/>
</dbReference>
<evidence type="ECO:0000256" key="5">
    <source>
        <dbReference type="ARBA" id="ARBA00022490"/>
    </source>
</evidence>
<dbReference type="SMART" id="SM00225">
    <property type="entry name" value="BTB"/>
    <property type="match status" value="1"/>
</dbReference>
<dbReference type="InterPro" id="IPR010159">
    <property type="entry name" value="N-acyl_aa_amidohydrolase"/>
</dbReference>
<dbReference type="InterPro" id="IPR000210">
    <property type="entry name" value="BTB/POZ_dom"/>
</dbReference>
<evidence type="ECO:0000256" key="11">
    <source>
        <dbReference type="SAM" id="MobiDB-lite"/>
    </source>
</evidence>
<evidence type="ECO:0000256" key="6">
    <source>
        <dbReference type="ARBA" id="ARBA00022723"/>
    </source>
</evidence>
<protein>
    <recommendedName>
        <fullName evidence="4">N-acyl-aliphatic-L-amino acid amidohydrolase</fullName>
        <ecNumber evidence="4">3.5.1.14</ecNumber>
    </recommendedName>
    <alternativeName>
        <fullName evidence="10">N-acyl-L-amino-acid amidohydrolase</fullName>
    </alternativeName>
</protein>
<feature type="region of interest" description="Disordered" evidence="11">
    <location>
        <begin position="178"/>
        <end position="214"/>
    </location>
</feature>
<evidence type="ECO:0000313" key="15">
    <source>
        <dbReference type="RefSeq" id="XP_052739562.1"/>
    </source>
</evidence>
<proteinExistence type="inferred from homology"/>
<keyword evidence="12" id="KW-0472">Membrane</keyword>
<reference evidence="15" key="1">
    <citation type="submission" date="2025-08" db="UniProtKB">
        <authorList>
            <consortium name="RefSeq"/>
        </authorList>
    </citation>
    <scope>IDENTIFICATION</scope>
</reference>
<dbReference type="Pfam" id="PF07687">
    <property type="entry name" value="M20_dimer"/>
    <property type="match status" value="1"/>
</dbReference>